<evidence type="ECO:0000313" key="1">
    <source>
        <dbReference type="EMBL" id="MBE1159767.1"/>
    </source>
</evidence>
<sequence length="121" mass="12759">MPAGLCLLLGLLGGCSHATRKTVPPPATPQAVDIGIPACNAYLNRYLACHRAAHIFPADSLQSHYQAMLASLQQSAADPQVHPYLAARCIDMRQQLDAALQGRSCTDAQAAHSAAPASTQR</sequence>
<dbReference type="EMBL" id="JACZZA010000002">
    <property type="protein sequence ID" value="MBE1159767.1"/>
    <property type="molecule type" value="Genomic_DNA"/>
</dbReference>
<evidence type="ECO:0000313" key="2">
    <source>
        <dbReference type="Proteomes" id="UP000651010"/>
    </source>
</evidence>
<keyword evidence="2" id="KW-1185">Reference proteome</keyword>
<accession>A0ABR9G6U3</accession>
<proteinExistence type="predicted"/>
<evidence type="ECO:0008006" key="3">
    <source>
        <dbReference type="Google" id="ProtNLM"/>
    </source>
</evidence>
<gene>
    <name evidence="1" type="ORF">IGX34_05175</name>
</gene>
<protein>
    <recommendedName>
        <fullName evidence="3">Lipoprotein</fullName>
    </recommendedName>
</protein>
<comment type="caution">
    <text evidence="1">The sequence shown here is derived from an EMBL/GenBank/DDBJ whole genome shotgun (WGS) entry which is preliminary data.</text>
</comment>
<reference evidence="1 2" key="1">
    <citation type="submission" date="2020-09" db="EMBL/GenBank/DDBJ databases">
        <title>Dyella sp. 7MK23 isolated from forest soil.</title>
        <authorList>
            <person name="Fu J."/>
        </authorList>
    </citation>
    <scope>NUCLEOTIDE SEQUENCE [LARGE SCALE GENOMIC DNA]</scope>
    <source>
        <strain evidence="1 2">7MK23</strain>
    </source>
</reference>
<name>A0ABR9G6U3_9GAMM</name>
<organism evidence="1 2">
    <name type="scientific">Dyella acidiphila</name>
    <dbReference type="NCBI Taxonomy" id="2775866"/>
    <lineage>
        <taxon>Bacteria</taxon>
        <taxon>Pseudomonadati</taxon>
        <taxon>Pseudomonadota</taxon>
        <taxon>Gammaproteobacteria</taxon>
        <taxon>Lysobacterales</taxon>
        <taxon>Rhodanobacteraceae</taxon>
        <taxon>Dyella</taxon>
    </lineage>
</organism>
<dbReference type="Proteomes" id="UP000651010">
    <property type="component" value="Unassembled WGS sequence"/>
</dbReference>